<comment type="catalytic activity">
    <reaction evidence="8">
        <text>L-aspartate(89)-[ribosomal protein uS12]-hydrogen + (sulfur carrier)-SH + AH2 + 2 S-adenosyl-L-methionine = 3-methylsulfanyl-L-aspartate(89)-[ribosomal protein uS12]-hydrogen + (sulfur carrier)-H + 5'-deoxyadenosine + L-methionine + A + S-adenosyl-L-homocysteine + 2 H(+)</text>
        <dbReference type="Rhea" id="RHEA:37087"/>
        <dbReference type="Rhea" id="RHEA-COMP:10460"/>
        <dbReference type="Rhea" id="RHEA-COMP:10461"/>
        <dbReference type="Rhea" id="RHEA-COMP:14737"/>
        <dbReference type="Rhea" id="RHEA-COMP:14739"/>
        <dbReference type="ChEBI" id="CHEBI:13193"/>
        <dbReference type="ChEBI" id="CHEBI:15378"/>
        <dbReference type="ChEBI" id="CHEBI:17319"/>
        <dbReference type="ChEBI" id="CHEBI:17499"/>
        <dbReference type="ChEBI" id="CHEBI:29917"/>
        <dbReference type="ChEBI" id="CHEBI:29961"/>
        <dbReference type="ChEBI" id="CHEBI:57844"/>
        <dbReference type="ChEBI" id="CHEBI:57856"/>
        <dbReference type="ChEBI" id="CHEBI:59789"/>
        <dbReference type="ChEBI" id="CHEBI:64428"/>
        <dbReference type="ChEBI" id="CHEBI:73599"/>
        <dbReference type="EC" id="2.8.4.4"/>
    </reaction>
</comment>
<dbReference type="InterPro" id="IPR005840">
    <property type="entry name" value="Ribosomal_uS12_MeSTrfase_RimO"/>
</dbReference>
<keyword evidence="2 8" id="KW-0963">Cytoplasm</keyword>
<feature type="binding site" evidence="8">
    <location>
        <position position="160"/>
    </location>
    <ligand>
        <name>[4Fe-4S] cluster</name>
        <dbReference type="ChEBI" id="CHEBI:49883"/>
        <label>2</label>
        <note>4Fe-4S-S-AdoMet</note>
    </ligand>
</feature>
<dbReference type="InterPro" id="IPR038135">
    <property type="entry name" value="Methylthiotransferase_N_sf"/>
</dbReference>
<dbReference type="SFLD" id="SFLDG01082">
    <property type="entry name" value="B12-binding_domain_containing"/>
    <property type="match status" value="1"/>
</dbReference>
<feature type="binding site" evidence="8">
    <location>
        <position position="50"/>
    </location>
    <ligand>
        <name>[4Fe-4S] cluster</name>
        <dbReference type="ChEBI" id="CHEBI:49883"/>
        <label>1</label>
    </ligand>
</feature>
<feature type="binding site" evidence="8">
    <location>
        <position position="14"/>
    </location>
    <ligand>
        <name>[4Fe-4S] cluster</name>
        <dbReference type="ChEBI" id="CHEBI:49883"/>
        <label>1</label>
    </ligand>
</feature>
<organism evidence="12 13">
    <name type="scientific">Candidatus Scatosoma pullistercoris</name>
    <dbReference type="NCBI Taxonomy" id="2840934"/>
    <lineage>
        <taxon>Bacteria</taxon>
        <taxon>Bacillati</taxon>
        <taxon>Bacillota</taxon>
        <taxon>Clostridia</taxon>
        <taxon>Candidatus Scatosoma</taxon>
    </lineage>
</organism>
<keyword evidence="4 8" id="KW-0949">S-adenosyl-L-methionine</keyword>
<dbReference type="PROSITE" id="PS01278">
    <property type="entry name" value="MTTASE_RADICAL"/>
    <property type="match status" value="1"/>
</dbReference>
<feature type="domain" description="Radical SAM core" evidence="11">
    <location>
        <begin position="142"/>
        <end position="370"/>
    </location>
</feature>
<comment type="similarity">
    <text evidence="8">Belongs to the methylthiotransferase family. RimO subfamily.</text>
</comment>
<keyword evidence="12" id="KW-0689">Ribosomal protein</keyword>
<feature type="binding site" evidence="8">
    <location>
        <position position="163"/>
    </location>
    <ligand>
        <name>[4Fe-4S] cluster</name>
        <dbReference type="ChEBI" id="CHEBI:49883"/>
        <label>2</label>
        <note>4Fe-4S-S-AdoMet</note>
    </ligand>
</feature>
<evidence type="ECO:0000256" key="2">
    <source>
        <dbReference type="ARBA" id="ARBA00022490"/>
    </source>
</evidence>
<dbReference type="GO" id="GO:0005840">
    <property type="term" value="C:ribosome"/>
    <property type="evidence" value="ECO:0007669"/>
    <property type="project" value="UniProtKB-KW"/>
</dbReference>
<evidence type="ECO:0000256" key="8">
    <source>
        <dbReference type="HAMAP-Rule" id="MF_01865"/>
    </source>
</evidence>
<dbReference type="PROSITE" id="PS51449">
    <property type="entry name" value="MTTASE_N"/>
    <property type="match status" value="1"/>
</dbReference>
<dbReference type="SFLD" id="SFLDF00274">
    <property type="entry name" value="ribosomal_protein_S12_methylth"/>
    <property type="match status" value="1"/>
</dbReference>
<reference evidence="12" key="1">
    <citation type="submission" date="2020-10" db="EMBL/GenBank/DDBJ databases">
        <authorList>
            <person name="Gilroy R."/>
        </authorList>
    </citation>
    <scope>NUCLEOTIDE SEQUENCE</scope>
    <source>
        <strain evidence="12">11687</strain>
    </source>
</reference>
<feature type="domain" description="TRAM" evidence="9">
    <location>
        <begin position="373"/>
        <end position="440"/>
    </location>
</feature>
<keyword evidence="6 8" id="KW-0408">Iron</keyword>
<keyword evidence="1 8" id="KW-0004">4Fe-4S</keyword>
<dbReference type="Proteomes" id="UP000824081">
    <property type="component" value="Unassembled WGS sequence"/>
</dbReference>
<dbReference type="CDD" id="cd01335">
    <property type="entry name" value="Radical_SAM"/>
    <property type="match status" value="1"/>
</dbReference>
<dbReference type="GO" id="GO:0140101">
    <property type="term" value="F:catalytic activity, acting on a tRNA"/>
    <property type="evidence" value="ECO:0007669"/>
    <property type="project" value="UniProtKB-ARBA"/>
</dbReference>
<keyword evidence="5 8" id="KW-0479">Metal-binding</keyword>
<dbReference type="EC" id="2.8.4.4" evidence="8"/>
<dbReference type="GO" id="GO:0035599">
    <property type="term" value="F:aspartic acid methylthiotransferase activity"/>
    <property type="evidence" value="ECO:0007669"/>
    <property type="project" value="TreeGrafter"/>
</dbReference>
<evidence type="ECO:0000259" key="10">
    <source>
        <dbReference type="PROSITE" id="PS51449"/>
    </source>
</evidence>
<dbReference type="NCBIfam" id="TIGR01125">
    <property type="entry name" value="30S ribosomal protein S12 methylthiotransferase RimO"/>
    <property type="match status" value="1"/>
</dbReference>
<dbReference type="InterPro" id="IPR005839">
    <property type="entry name" value="Methylthiotransferase"/>
</dbReference>
<dbReference type="InterPro" id="IPR058240">
    <property type="entry name" value="rSAM_sf"/>
</dbReference>
<dbReference type="Pfam" id="PF00919">
    <property type="entry name" value="UPF0004"/>
    <property type="match status" value="1"/>
</dbReference>
<feature type="domain" description="MTTase N-terminal" evidence="10">
    <location>
        <begin position="5"/>
        <end position="121"/>
    </location>
</feature>
<dbReference type="GO" id="GO:0103039">
    <property type="term" value="F:protein methylthiotransferase activity"/>
    <property type="evidence" value="ECO:0007669"/>
    <property type="project" value="UniProtKB-EC"/>
</dbReference>
<evidence type="ECO:0000313" key="13">
    <source>
        <dbReference type="Proteomes" id="UP000824081"/>
    </source>
</evidence>
<feature type="binding site" evidence="8">
    <location>
        <position position="156"/>
    </location>
    <ligand>
        <name>[4Fe-4S] cluster</name>
        <dbReference type="ChEBI" id="CHEBI:49883"/>
        <label>2</label>
        <note>4Fe-4S-S-AdoMet</note>
    </ligand>
</feature>
<dbReference type="PROSITE" id="PS50926">
    <property type="entry name" value="TRAM"/>
    <property type="match status" value="1"/>
</dbReference>
<comment type="subcellular location">
    <subcellularLocation>
        <location evidence="8">Cytoplasm</location>
    </subcellularLocation>
</comment>
<dbReference type="EMBL" id="DVMZ01000061">
    <property type="protein sequence ID" value="HIU58905.1"/>
    <property type="molecule type" value="Genomic_DNA"/>
</dbReference>
<reference evidence="12" key="2">
    <citation type="journal article" date="2021" name="PeerJ">
        <title>Extensive microbial diversity within the chicken gut microbiome revealed by metagenomics and culture.</title>
        <authorList>
            <person name="Gilroy R."/>
            <person name="Ravi A."/>
            <person name="Getino M."/>
            <person name="Pursley I."/>
            <person name="Horton D.L."/>
            <person name="Alikhan N.F."/>
            <person name="Baker D."/>
            <person name="Gharbi K."/>
            <person name="Hall N."/>
            <person name="Watson M."/>
            <person name="Adriaenssens E.M."/>
            <person name="Foster-Nyarko E."/>
            <person name="Jarju S."/>
            <person name="Secka A."/>
            <person name="Antonio M."/>
            <person name="Oren A."/>
            <person name="Chaudhuri R.R."/>
            <person name="La Ragione R."/>
            <person name="Hildebrand F."/>
            <person name="Pallen M.J."/>
        </authorList>
    </citation>
    <scope>NUCLEOTIDE SEQUENCE</scope>
    <source>
        <strain evidence="12">11687</strain>
    </source>
</reference>
<evidence type="ECO:0000259" key="9">
    <source>
        <dbReference type="PROSITE" id="PS50926"/>
    </source>
</evidence>
<dbReference type="InterPro" id="IPR020612">
    <property type="entry name" value="Methylthiotransferase_CS"/>
</dbReference>
<dbReference type="InterPro" id="IPR013848">
    <property type="entry name" value="Methylthiotransferase_N"/>
</dbReference>
<evidence type="ECO:0000256" key="1">
    <source>
        <dbReference type="ARBA" id="ARBA00022485"/>
    </source>
</evidence>
<dbReference type="InterPro" id="IPR007197">
    <property type="entry name" value="rSAM"/>
</dbReference>
<feature type="binding site" evidence="8">
    <location>
        <position position="84"/>
    </location>
    <ligand>
        <name>[4Fe-4S] cluster</name>
        <dbReference type="ChEBI" id="CHEBI:49883"/>
        <label>1</label>
    </ligand>
</feature>
<dbReference type="HAMAP" id="MF_01865">
    <property type="entry name" value="MTTase_RimO"/>
    <property type="match status" value="1"/>
</dbReference>
<dbReference type="GO" id="GO:0005829">
    <property type="term" value="C:cytosol"/>
    <property type="evidence" value="ECO:0007669"/>
    <property type="project" value="TreeGrafter"/>
</dbReference>
<dbReference type="Pfam" id="PF18693">
    <property type="entry name" value="TRAM_2"/>
    <property type="match status" value="1"/>
</dbReference>
<evidence type="ECO:0000256" key="6">
    <source>
        <dbReference type="ARBA" id="ARBA00023004"/>
    </source>
</evidence>
<evidence type="ECO:0000256" key="3">
    <source>
        <dbReference type="ARBA" id="ARBA00022679"/>
    </source>
</evidence>
<dbReference type="InterPro" id="IPR002792">
    <property type="entry name" value="TRAM_dom"/>
</dbReference>
<dbReference type="PANTHER" id="PTHR43837:SF1">
    <property type="entry name" value="RIBOSOMAL PROTEIN US12 METHYLTHIOTRANSFERASE RIMO"/>
    <property type="match status" value="1"/>
</dbReference>
<dbReference type="AlphaFoldDB" id="A0A9D1MEV9"/>
<dbReference type="SMART" id="SM00729">
    <property type="entry name" value="Elp3"/>
    <property type="match status" value="1"/>
</dbReference>
<dbReference type="PANTHER" id="PTHR43837">
    <property type="entry name" value="RIBOSOMAL PROTEIN S12 METHYLTHIOTRANSFERASE RIMO"/>
    <property type="match status" value="1"/>
</dbReference>
<proteinExistence type="inferred from homology"/>
<comment type="caution">
    <text evidence="12">The sequence shown here is derived from an EMBL/GenBank/DDBJ whole genome shotgun (WGS) entry which is preliminary data.</text>
</comment>
<keyword evidence="7 8" id="KW-0411">Iron-sulfur</keyword>
<keyword evidence="12" id="KW-0687">Ribonucleoprotein</keyword>
<evidence type="ECO:0000259" key="11">
    <source>
        <dbReference type="PROSITE" id="PS51918"/>
    </source>
</evidence>
<keyword evidence="3 8" id="KW-0808">Transferase</keyword>
<dbReference type="GO" id="GO:0035600">
    <property type="term" value="P:tRNA methylthiolation"/>
    <property type="evidence" value="ECO:0007669"/>
    <property type="project" value="UniProtKB-ARBA"/>
</dbReference>
<evidence type="ECO:0000256" key="7">
    <source>
        <dbReference type="ARBA" id="ARBA00023014"/>
    </source>
</evidence>
<dbReference type="InterPro" id="IPR023404">
    <property type="entry name" value="rSAM_horseshoe"/>
</dbReference>
<comment type="function">
    <text evidence="8">Catalyzes the methylthiolation of an aspartic acid residue of ribosomal protein uS12.</text>
</comment>
<sequence>MLENKKFGVISLGCDKNRVDSEKLLSLLKERGCSLTDDLSKAQIVIVNTCSFLASAREEAIETILECADYKKQGKVEKIVVTGCLPQKFIGELFAPLTEADVFLGIGDYEKIFEALEKSYSEGRVNYVGKGCDCFRAGRVLTTPEHYAYLKIADGCYNHCTYCLIPKIRGKYRSYPMEELVREAESLGELSELIVVAQDTTRYGEDLYGENRFVPLLRALSRLENVKKIRLLYCYPDVIGDELIEEIAGNEKILKYIDIPLQHSENRILKLMNRKGTRESYLALLKKLRERVPGIAIRSTFIAGFPSETEEDCAGLKAFLEEAKLVNCGFFAYSREPDTAAARMSSQVHPSTKRRRVKELYEVQRRISAQFLSSFAGKELEVLCDGIDYEKNCFVGRAYFSAPEIDGKVYFNAREAVQGETLSVRITKADSYDLYGATEDYQS</sequence>
<dbReference type="Gene3D" id="3.40.50.12160">
    <property type="entry name" value="Methylthiotransferase, N-terminal domain"/>
    <property type="match status" value="1"/>
</dbReference>
<evidence type="ECO:0000256" key="4">
    <source>
        <dbReference type="ARBA" id="ARBA00022691"/>
    </source>
</evidence>
<gene>
    <name evidence="8 12" type="primary">rimO</name>
    <name evidence="12" type="ORF">IAC57_02270</name>
</gene>
<dbReference type="PROSITE" id="PS51918">
    <property type="entry name" value="RADICAL_SAM"/>
    <property type="match status" value="1"/>
</dbReference>
<dbReference type="SFLD" id="SFLDG01061">
    <property type="entry name" value="methylthiotransferase"/>
    <property type="match status" value="1"/>
</dbReference>
<dbReference type="Pfam" id="PF04055">
    <property type="entry name" value="Radical_SAM"/>
    <property type="match status" value="1"/>
</dbReference>
<dbReference type="SUPFAM" id="SSF102114">
    <property type="entry name" value="Radical SAM enzymes"/>
    <property type="match status" value="1"/>
</dbReference>
<dbReference type="Gene3D" id="2.40.50.140">
    <property type="entry name" value="Nucleic acid-binding proteins"/>
    <property type="match status" value="1"/>
</dbReference>
<dbReference type="InterPro" id="IPR006638">
    <property type="entry name" value="Elp3/MiaA/NifB-like_rSAM"/>
</dbReference>
<accession>A0A9D1MEV9</accession>
<dbReference type="InterPro" id="IPR012340">
    <property type="entry name" value="NA-bd_OB-fold"/>
</dbReference>
<dbReference type="FunFam" id="3.80.30.20:FF:000001">
    <property type="entry name" value="tRNA-2-methylthio-N(6)-dimethylallyladenosine synthase 2"/>
    <property type="match status" value="1"/>
</dbReference>
<comment type="cofactor">
    <cofactor evidence="8">
        <name>[4Fe-4S] cluster</name>
        <dbReference type="ChEBI" id="CHEBI:49883"/>
    </cofactor>
    <text evidence="8">Binds 2 [4Fe-4S] clusters. One cluster is coordinated with 3 cysteines and an exchangeable S-adenosyl-L-methionine.</text>
</comment>
<name>A0A9D1MEV9_9FIRM</name>
<dbReference type="NCBIfam" id="TIGR00089">
    <property type="entry name" value="MiaB/RimO family radical SAM methylthiotransferase"/>
    <property type="match status" value="1"/>
</dbReference>
<dbReference type="Gene3D" id="3.80.30.20">
    <property type="entry name" value="tm_1862 like domain"/>
    <property type="match status" value="1"/>
</dbReference>
<protein>
    <recommendedName>
        <fullName evidence="8">Ribosomal protein uS12 methylthiotransferase RimO</fullName>
        <shortName evidence="8">uS12 MTTase</shortName>
        <shortName evidence="8">uS12 methylthiotransferase</shortName>
        <ecNumber evidence="8">2.8.4.4</ecNumber>
    </recommendedName>
    <alternativeName>
        <fullName evidence="8">Ribosomal protein uS12 (aspartate-C(3))-methylthiotransferase</fullName>
    </alternativeName>
    <alternativeName>
        <fullName evidence="8">Ribosome maturation factor RimO</fullName>
    </alternativeName>
</protein>
<evidence type="ECO:0000256" key="5">
    <source>
        <dbReference type="ARBA" id="ARBA00022723"/>
    </source>
</evidence>
<evidence type="ECO:0000313" key="12">
    <source>
        <dbReference type="EMBL" id="HIU58905.1"/>
    </source>
</evidence>
<dbReference type="GO" id="GO:0046872">
    <property type="term" value="F:metal ion binding"/>
    <property type="evidence" value="ECO:0007669"/>
    <property type="project" value="UniProtKB-KW"/>
</dbReference>
<dbReference type="SFLD" id="SFLDS00029">
    <property type="entry name" value="Radical_SAM"/>
    <property type="match status" value="1"/>
</dbReference>
<dbReference type="GO" id="GO:0051539">
    <property type="term" value="F:4 iron, 4 sulfur cluster binding"/>
    <property type="evidence" value="ECO:0007669"/>
    <property type="project" value="UniProtKB-UniRule"/>
</dbReference>